<name>A0ABW6R490_9NOCA</name>
<keyword evidence="1" id="KW-0812">Transmembrane</keyword>
<comment type="caution">
    <text evidence="2">The sequence shown here is derived from an EMBL/GenBank/DDBJ whole genome shotgun (WGS) entry which is preliminary data.</text>
</comment>
<evidence type="ECO:0000256" key="1">
    <source>
        <dbReference type="SAM" id="Phobius"/>
    </source>
</evidence>
<dbReference type="EMBL" id="JBIAPI010000013">
    <property type="protein sequence ID" value="MFF3228327.1"/>
    <property type="molecule type" value="Genomic_DNA"/>
</dbReference>
<feature type="transmembrane region" description="Helical" evidence="1">
    <location>
        <begin position="83"/>
        <end position="101"/>
    </location>
</feature>
<dbReference type="Pfam" id="PF12277">
    <property type="entry name" value="DUF3618"/>
    <property type="match status" value="1"/>
</dbReference>
<keyword evidence="3" id="KW-1185">Reference proteome</keyword>
<keyword evidence="1" id="KW-1133">Transmembrane helix</keyword>
<reference evidence="2 3" key="1">
    <citation type="submission" date="2024-10" db="EMBL/GenBank/DDBJ databases">
        <title>The Natural Products Discovery Center: Release of the First 8490 Sequenced Strains for Exploring Actinobacteria Biosynthetic Diversity.</title>
        <authorList>
            <person name="Kalkreuter E."/>
            <person name="Kautsar S.A."/>
            <person name="Yang D."/>
            <person name="Bader C.D."/>
            <person name="Teijaro C.N."/>
            <person name="Fluegel L."/>
            <person name="Davis C.M."/>
            <person name="Simpson J.R."/>
            <person name="Lauterbach L."/>
            <person name="Steele A.D."/>
            <person name="Gui C."/>
            <person name="Meng S."/>
            <person name="Li G."/>
            <person name="Viehrig K."/>
            <person name="Ye F."/>
            <person name="Su P."/>
            <person name="Kiefer A.F."/>
            <person name="Nichols A."/>
            <person name="Cepeda A.J."/>
            <person name="Yan W."/>
            <person name="Fan B."/>
            <person name="Jiang Y."/>
            <person name="Adhikari A."/>
            <person name="Zheng C.-J."/>
            <person name="Schuster L."/>
            <person name="Cowan T.M."/>
            <person name="Smanski M.J."/>
            <person name="Chevrette M.G."/>
            <person name="De Carvalho L.P.S."/>
            <person name="Shen B."/>
        </authorList>
    </citation>
    <scope>NUCLEOTIDE SEQUENCE [LARGE SCALE GENOMIC DNA]</scope>
    <source>
        <strain evidence="2 3">NPDC003040</strain>
    </source>
</reference>
<evidence type="ECO:0000313" key="3">
    <source>
        <dbReference type="Proteomes" id="UP001601948"/>
    </source>
</evidence>
<dbReference type="RefSeq" id="WP_387725050.1">
    <property type="nucleotide sequence ID" value="NZ_JBIAPI010000013.1"/>
</dbReference>
<organism evidence="2 3">
    <name type="scientific">Nocardia suismassiliense</name>
    <dbReference type="NCBI Taxonomy" id="2077092"/>
    <lineage>
        <taxon>Bacteria</taxon>
        <taxon>Bacillati</taxon>
        <taxon>Actinomycetota</taxon>
        <taxon>Actinomycetes</taxon>
        <taxon>Mycobacteriales</taxon>
        <taxon>Nocardiaceae</taxon>
        <taxon>Nocardia</taxon>
    </lineage>
</organism>
<dbReference type="Proteomes" id="UP001601948">
    <property type="component" value="Unassembled WGS sequence"/>
</dbReference>
<proteinExistence type="predicted"/>
<protein>
    <submittedName>
        <fullName evidence="2">DUF3618 domain-containing protein</fullName>
    </submittedName>
</protein>
<dbReference type="InterPro" id="IPR022062">
    <property type="entry name" value="DUF3618"/>
</dbReference>
<gene>
    <name evidence="2" type="ORF">ACFYV7_36415</name>
</gene>
<evidence type="ECO:0000313" key="2">
    <source>
        <dbReference type="EMBL" id="MFF3228327.1"/>
    </source>
</evidence>
<accession>A0ABW6R490</accession>
<sequence>MSDKPHTPTEPAEVELLRVDRDLTRDELGQTLSELTSKLDVKARAGEQLHRTADTAREKVTNLGTVGQDNAMRVAQLARVRPIPVAAVLALLAALAAWLIARDRRHR</sequence>
<keyword evidence="1" id="KW-0472">Membrane</keyword>